<evidence type="ECO:0000313" key="3">
    <source>
        <dbReference type="Proteomes" id="UP000068026"/>
    </source>
</evidence>
<dbReference type="AlphaFoldDB" id="A0A110A784"/>
<evidence type="ECO:0000313" key="4">
    <source>
        <dbReference type="Proteomes" id="UP000184204"/>
    </source>
</evidence>
<dbReference type="OrthoDB" id="9797779at2"/>
<name>A0A110A784_ANAPI</name>
<evidence type="ECO:0000313" key="1">
    <source>
        <dbReference type="EMBL" id="AMJ41870.1"/>
    </source>
</evidence>
<dbReference type="KEGG" id="cpro:CPRO_23030"/>
<dbReference type="InterPro" id="IPR007553">
    <property type="entry name" value="2-thiour_desulf"/>
</dbReference>
<organism evidence="2 4">
    <name type="scientific">Anaerotignum propionicum DSM 1682</name>
    <dbReference type="NCBI Taxonomy" id="991789"/>
    <lineage>
        <taxon>Bacteria</taxon>
        <taxon>Bacillati</taxon>
        <taxon>Bacillota</taxon>
        <taxon>Clostridia</taxon>
        <taxon>Lachnospirales</taxon>
        <taxon>Anaerotignaceae</taxon>
        <taxon>Anaerotignum</taxon>
    </lineage>
</organism>
<dbReference type="PANTHER" id="PTHR30087">
    <property type="entry name" value="INNER MEMBRANE PROTEIN"/>
    <property type="match status" value="1"/>
</dbReference>
<sequence>MNILVSACLVGQNCKYNGQNNYNQNVMDYIQCHTVIPICPELLGGLGCPRDSVEQVDGIFMTKNGKDVTKEFQKGVAVSMERIHEKEIALAILQSRSPTCGVNQIYDGTFQGKLIKGHGLFAKTLKEAGIPVKDCEDIHP</sequence>
<reference evidence="3" key="2">
    <citation type="submission" date="2016-01" db="EMBL/GenBank/DDBJ databases">
        <authorList>
            <person name="Poehlein A."/>
            <person name="Schlien K."/>
            <person name="Gottschalk G."/>
            <person name="Buckel W."/>
            <person name="Daniel R."/>
        </authorList>
    </citation>
    <scope>NUCLEOTIDE SEQUENCE [LARGE SCALE GENOMIC DNA]</scope>
    <source>
        <strain evidence="3">X2</strain>
    </source>
</reference>
<keyword evidence="3" id="KW-1185">Reference proteome</keyword>
<protein>
    <submittedName>
        <fullName evidence="2">Uncharacterized conserved protein YbbK, DUF523 family</fullName>
    </submittedName>
</protein>
<reference evidence="2" key="3">
    <citation type="submission" date="2016-11" db="EMBL/GenBank/DDBJ databases">
        <authorList>
            <person name="Varghese N."/>
            <person name="Submissions S."/>
        </authorList>
    </citation>
    <scope>NUCLEOTIDE SEQUENCE</scope>
    <source>
        <strain evidence="2">DSM 1682</strain>
    </source>
</reference>
<reference evidence="4" key="4">
    <citation type="submission" date="2016-11" db="EMBL/GenBank/DDBJ databases">
        <authorList>
            <person name="Jaros S."/>
            <person name="Januszkiewicz K."/>
            <person name="Wedrychowicz H."/>
        </authorList>
    </citation>
    <scope>NUCLEOTIDE SEQUENCE [LARGE SCALE GENOMIC DNA]</scope>
    <source>
        <strain evidence="4">DSM 1682</strain>
    </source>
</reference>
<dbReference type="Pfam" id="PF04463">
    <property type="entry name" value="2-thiour_desulf"/>
    <property type="match status" value="1"/>
</dbReference>
<dbReference type="Proteomes" id="UP000068026">
    <property type="component" value="Chromosome"/>
</dbReference>
<evidence type="ECO:0000313" key="2">
    <source>
        <dbReference type="EMBL" id="SHF04056.1"/>
    </source>
</evidence>
<dbReference type="RefSeq" id="WP_066051784.1">
    <property type="nucleotide sequence ID" value="NZ_CP014223.1"/>
</dbReference>
<proteinExistence type="predicted"/>
<dbReference type="Proteomes" id="UP000184204">
    <property type="component" value="Unassembled WGS sequence"/>
</dbReference>
<accession>A0A110A784</accession>
<reference evidence="1 3" key="1">
    <citation type="journal article" date="2016" name="Genome Announc.">
        <title>Complete Genome Sequence of the Amino Acid-Fermenting Clostridium propionicum X2 (DSM 1682).</title>
        <authorList>
            <person name="Poehlein A."/>
            <person name="Schlien K."/>
            <person name="Chowdhury N.P."/>
            <person name="Gottschalk G."/>
            <person name="Buckel W."/>
            <person name="Daniel R."/>
        </authorList>
    </citation>
    <scope>NUCLEOTIDE SEQUENCE [LARGE SCALE GENOMIC DNA]</scope>
    <source>
        <strain evidence="1 3">X2</strain>
    </source>
</reference>
<dbReference type="EMBL" id="FQUA01000014">
    <property type="protein sequence ID" value="SHF04056.1"/>
    <property type="molecule type" value="Genomic_DNA"/>
</dbReference>
<dbReference type="PANTHER" id="PTHR30087:SF1">
    <property type="entry name" value="HYPOTHETICAL CYTOSOLIC PROTEIN"/>
    <property type="match status" value="1"/>
</dbReference>
<dbReference type="EMBL" id="CP014223">
    <property type="protein sequence ID" value="AMJ41870.1"/>
    <property type="molecule type" value="Genomic_DNA"/>
</dbReference>
<gene>
    <name evidence="1" type="ORF">CPRO_23030</name>
    <name evidence="2" type="ORF">SAMN02745151_02593</name>
</gene>